<dbReference type="Gene3D" id="3.40.50.410">
    <property type="entry name" value="von Willebrand factor, type A domain"/>
    <property type="match status" value="1"/>
</dbReference>
<evidence type="ECO:0000259" key="1">
    <source>
        <dbReference type="PROSITE" id="PS50234"/>
    </source>
</evidence>
<proteinExistence type="predicted"/>
<keyword evidence="3" id="KW-1185">Reference proteome</keyword>
<dbReference type="Proteomes" id="UP000006100">
    <property type="component" value="Chromosome"/>
</dbReference>
<evidence type="ECO:0000313" key="2">
    <source>
        <dbReference type="EMBL" id="AFS82764.1"/>
    </source>
</evidence>
<dbReference type="KEGG" id="nir:NSED_04800"/>
<gene>
    <name evidence="2" type="ORF">NSED_04800</name>
</gene>
<dbReference type="RefSeq" id="WP_014965135.1">
    <property type="nucleotide sequence ID" value="NC_018656.1"/>
</dbReference>
<protein>
    <submittedName>
        <fullName evidence="2">von Willebrand factor A</fullName>
    </submittedName>
</protein>
<dbReference type="Pfam" id="PF00092">
    <property type="entry name" value="VWA"/>
    <property type="match status" value="1"/>
</dbReference>
<dbReference type="HOGENOM" id="CLU_527479_0_0_2"/>
<dbReference type="EMBL" id="CP003843">
    <property type="protein sequence ID" value="AFS82764.1"/>
    <property type="molecule type" value="Genomic_DNA"/>
</dbReference>
<sequence>MASQIFFDICEKKPIDVDLFFSNEIHFPKIEYEPRITAHFPIPREYKGMQIIQNSIFSNLEQYQNTIFTLFFASVCHLAGHAKVTDFKKYKEWIKGKNKSRAYETIEFIEDIRVDNFLKNNFPEYYSEIAKIEKFFDIINEKNELEDFRKVAKKTFVNKFLQNIAKEKKEITEKIINLEPEDDEKFLEIAETIYESLNILSDQTYPFTDKHSHPEKITNWNQNISLKTEGRFQDVVERFGDIWYGQIKRRAKVSKKYDKMVEGLEFDKIDFAPENIGEYLRLKNVTHLFLKKMSNQMKMMANVQDEGVADDMGMLEMQAAIQSVAAENPRIQIFEQDDIRRVEEAWSIIVDTSSSMKLKFEEMKKFTMCLGEAADAVNAKNGRWGFFTFNNNFSIIKDHDQNFDQSAKARVGGIEIKGLSFIADAIKLSMRVLEKEIIERKYIFLITDGQALGTIDADTKMMSAVEEARKKGINIVAIGIQDGNTKIFSRCIPYEGLRKTIAKFLNAYQMLAQDEM</sequence>
<dbReference type="PATRIC" id="fig|1229909.8.peg.1044"/>
<dbReference type="GeneID" id="13696755"/>
<reference evidence="2 3" key="1">
    <citation type="journal article" date="2012" name="J. Bacteriol.">
        <title>Draft Genome Sequence of an Ammonia-Oxidizing Archaeon, "Candidatus Nitrosopumilus sediminis" AR2, from Svalbard in the Arctic Circle.</title>
        <authorList>
            <person name="Park S.J."/>
            <person name="Kim J.G."/>
            <person name="Jung M.Y."/>
            <person name="Kim S.J."/>
            <person name="Cha I.T."/>
            <person name="Ghai R."/>
            <person name="Martin-Cuadrado A.B."/>
            <person name="Rodriguez-Valera F."/>
            <person name="Rhee S.K."/>
        </authorList>
    </citation>
    <scope>NUCLEOTIDE SEQUENCE [LARGE SCALE GENOMIC DNA]</scope>
    <source>
        <strain evidence="2 3">AR2</strain>
    </source>
</reference>
<feature type="domain" description="VWFA" evidence="1">
    <location>
        <begin position="345"/>
        <end position="480"/>
    </location>
</feature>
<dbReference type="eggNOG" id="arCOG02900">
    <property type="taxonomic scope" value="Archaea"/>
</dbReference>
<dbReference type="STRING" id="1229909.NSED_04800"/>
<dbReference type="PROSITE" id="PS50234">
    <property type="entry name" value="VWFA"/>
    <property type="match status" value="1"/>
</dbReference>
<dbReference type="AlphaFoldDB" id="K0BB77"/>
<dbReference type="InterPro" id="IPR036465">
    <property type="entry name" value="vWFA_dom_sf"/>
</dbReference>
<dbReference type="InterPro" id="IPR002035">
    <property type="entry name" value="VWF_A"/>
</dbReference>
<dbReference type="CDD" id="cd00198">
    <property type="entry name" value="vWFA"/>
    <property type="match status" value="1"/>
</dbReference>
<evidence type="ECO:0000313" key="3">
    <source>
        <dbReference type="Proteomes" id="UP000006100"/>
    </source>
</evidence>
<dbReference type="OrthoDB" id="2822at2157"/>
<dbReference type="SMART" id="SM00327">
    <property type="entry name" value="VWA"/>
    <property type="match status" value="1"/>
</dbReference>
<dbReference type="SUPFAM" id="SSF53300">
    <property type="entry name" value="vWA-like"/>
    <property type="match status" value="1"/>
</dbReference>
<accession>K0BB77</accession>
<name>K0BB77_9ARCH</name>
<organism evidence="2 3">
    <name type="scientific">Candidatus Nitrosopumilus sediminis</name>
    <dbReference type="NCBI Taxonomy" id="1229909"/>
    <lineage>
        <taxon>Archaea</taxon>
        <taxon>Nitrososphaerota</taxon>
        <taxon>Nitrososphaeria</taxon>
        <taxon>Nitrosopumilales</taxon>
        <taxon>Nitrosopumilaceae</taxon>
        <taxon>Nitrosopumilus</taxon>
    </lineage>
</organism>